<keyword evidence="1" id="KW-0472">Membrane</keyword>
<organism evidence="2 3">
    <name type="scientific">Lentzea flaviverrucosa</name>
    <dbReference type="NCBI Taxonomy" id="200379"/>
    <lineage>
        <taxon>Bacteria</taxon>
        <taxon>Bacillati</taxon>
        <taxon>Actinomycetota</taxon>
        <taxon>Actinomycetes</taxon>
        <taxon>Pseudonocardiales</taxon>
        <taxon>Pseudonocardiaceae</taxon>
        <taxon>Lentzea</taxon>
    </lineage>
</organism>
<dbReference type="EMBL" id="FOFT01000002">
    <property type="protein sequence ID" value="SEQ27308.1"/>
    <property type="molecule type" value="Genomic_DNA"/>
</dbReference>
<evidence type="ECO:0000313" key="2">
    <source>
        <dbReference type="EMBL" id="SEQ27308.1"/>
    </source>
</evidence>
<reference evidence="3" key="1">
    <citation type="submission" date="2016-10" db="EMBL/GenBank/DDBJ databases">
        <authorList>
            <person name="Varghese N."/>
            <person name="Submissions S."/>
        </authorList>
    </citation>
    <scope>NUCLEOTIDE SEQUENCE [LARGE SCALE GENOMIC DNA]</scope>
    <source>
        <strain evidence="3">CGMCC 4.578</strain>
    </source>
</reference>
<dbReference type="AlphaFoldDB" id="A0A1H9EQN1"/>
<protein>
    <submittedName>
        <fullName evidence="2">Uncharacterized protein</fullName>
    </submittedName>
</protein>
<keyword evidence="3" id="KW-1185">Reference proteome</keyword>
<dbReference type="Proteomes" id="UP000199028">
    <property type="component" value="Unassembled WGS sequence"/>
</dbReference>
<gene>
    <name evidence="2" type="ORF">SAMN05216195_10232</name>
</gene>
<name>A0A1H9EQN1_9PSEU</name>
<keyword evidence="1" id="KW-1133">Transmembrane helix</keyword>
<keyword evidence="1" id="KW-0812">Transmembrane</keyword>
<accession>A0A1H9EQN1</accession>
<proteinExistence type="predicted"/>
<evidence type="ECO:0000256" key="1">
    <source>
        <dbReference type="SAM" id="Phobius"/>
    </source>
</evidence>
<feature type="transmembrane region" description="Helical" evidence="1">
    <location>
        <begin position="51"/>
        <end position="80"/>
    </location>
</feature>
<evidence type="ECO:0000313" key="3">
    <source>
        <dbReference type="Proteomes" id="UP000199028"/>
    </source>
</evidence>
<sequence length="105" mass="10528">MTCAAALVSLLPSVPVGSETAERLAWAAAVWGLPRFLGAARAALAARKVTPVLLVAVGLVVIAIAGLPLITAVVVAAVLVSDLVRRPVTSPGAPVAVRTSDAQRA</sequence>